<evidence type="ECO:0000256" key="1">
    <source>
        <dbReference type="ARBA" id="ARBA00001709"/>
    </source>
</evidence>
<keyword evidence="3" id="KW-0378">Hydrolase</keyword>
<accession>A0A6U5ZH35</accession>
<dbReference type="SUPFAM" id="SSF52096">
    <property type="entry name" value="ClpP/crotonase"/>
    <property type="match status" value="1"/>
</dbReference>
<dbReference type="EMBL" id="HBKN01018178">
    <property type="protein sequence ID" value="CAE2297825.1"/>
    <property type="molecule type" value="Transcribed_RNA"/>
</dbReference>
<evidence type="ECO:0000313" key="7">
    <source>
        <dbReference type="EMBL" id="CAE2297827.1"/>
    </source>
</evidence>
<dbReference type="InterPro" id="IPR032259">
    <property type="entry name" value="HIBYL-CoA-H"/>
</dbReference>
<dbReference type="AlphaFoldDB" id="A0A6U5ZH35"/>
<feature type="domain" description="Enoyl-CoA hydratase/isomerase" evidence="5">
    <location>
        <begin position="144"/>
        <end position="477"/>
    </location>
</feature>
<dbReference type="CDD" id="cd06558">
    <property type="entry name" value="crotonase-like"/>
    <property type="match status" value="1"/>
</dbReference>
<feature type="region of interest" description="Disordered" evidence="4">
    <location>
        <begin position="70"/>
        <end position="93"/>
    </location>
</feature>
<evidence type="ECO:0000259" key="5">
    <source>
        <dbReference type="Pfam" id="PF16113"/>
    </source>
</evidence>
<dbReference type="GO" id="GO:0003860">
    <property type="term" value="F:3-hydroxyisobutyryl-CoA hydrolase activity"/>
    <property type="evidence" value="ECO:0007669"/>
    <property type="project" value="UniProtKB-EC"/>
</dbReference>
<dbReference type="Pfam" id="PF16113">
    <property type="entry name" value="ECH_2"/>
    <property type="match status" value="1"/>
</dbReference>
<gene>
    <name evidence="6" type="ORF">GTHE00462_LOCUS14336</name>
    <name evidence="7" type="ORF">GTHE00462_LOCUS14337</name>
</gene>
<dbReference type="InterPro" id="IPR045004">
    <property type="entry name" value="ECH_dom"/>
</dbReference>
<dbReference type="PANTHER" id="PTHR43176:SF3">
    <property type="entry name" value="3-HYDROXYISOBUTYRYL-COA HYDROLASE, MITOCHONDRIAL"/>
    <property type="match status" value="1"/>
</dbReference>
<name>A0A6U5ZH35_GUITH</name>
<dbReference type="Gene3D" id="3.90.226.10">
    <property type="entry name" value="2-enoyl-CoA Hydratase, Chain A, domain 1"/>
    <property type="match status" value="1"/>
</dbReference>
<evidence type="ECO:0000313" key="6">
    <source>
        <dbReference type="EMBL" id="CAE2297825.1"/>
    </source>
</evidence>
<proteinExistence type="predicted"/>
<dbReference type="InterPro" id="IPR029045">
    <property type="entry name" value="ClpP/crotonase-like_dom_sf"/>
</dbReference>
<reference evidence="6" key="1">
    <citation type="submission" date="2021-01" db="EMBL/GenBank/DDBJ databases">
        <authorList>
            <person name="Corre E."/>
            <person name="Pelletier E."/>
            <person name="Niang G."/>
            <person name="Scheremetjew M."/>
            <person name="Finn R."/>
            <person name="Kale V."/>
            <person name="Holt S."/>
            <person name="Cochrane G."/>
            <person name="Meng A."/>
            <person name="Brown T."/>
            <person name="Cohen L."/>
        </authorList>
    </citation>
    <scope>NUCLEOTIDE SEQUENCE</scope>
    <source>
        <strain evidence="6">CCMP 2712</strain>
    </source>
</reference>
<protein>
    <recommendedName>
        <fullName evidence="2">3-hydroxyisobutyryl-CoA hydrolase</fullName>
        <ecNumber evidence="2">3.1.2.4</ecNumber>
    </recommendedName>
</protein>
<evidence type="ECO:0000256" key="3">
    <source>
        <dbReference type="ARBA" id="ARBA00022801"/>
    </source>
</evidence>
<sequence length="519" mass="58394">MREVPGNERSSRRSMAPWRDMCPVLKSYTFAGRTRWMTNPFSMPRKRLSSKLGVDTGRKTRSFEEQLKKLKAQQDQSSSAHNEESAAPTVAGHGTKTLAQRLSQSLKDPLRSKDFLGQVDKGEIMVDCYHNCKVFSFKNRRGTLSEEALRSLKDIIQLSDCNWYEKFTIFKGGEESFCMGLDVRALAMNRDNRPHELDPQHVQYQLGWIIAKSSKKRLALMDGHCIGAGAALALAHTSQSGKGHMRIATSRTVLSFQHAHFLGMSPGNGCSFYLPRLKGHIGLYLALTGARINGADALYAGAASHFVPRNRLDKCLKALINSPADVSSEQVDAIVADHSASFESTKELTCLPKTFDSPPSYYARYSMPGVTEPTHLEENQEAIDRCFGQQSVAEILEALQQERTPWAQSTLERLQLMSPTALHVTFELFRRGASCELEECLRTEWRLVHRKWQDFKEGVRAFETDKDGKPSWQPQPSQEEVLAMFKPMNEAVCPPLDLSLDHLNKNNKQVLSKVGQMRV</sequence>
<dbReference type="EC" id="3.1.2.4" evidence="2"/>
<dbReference type="EMBL" id="HBKN01018179">
    <property type="protein sequence ID" value="CAE2297827.1"/>
    <property type="molecule type" value="Transcribed_RNA"/>
</dbReference>
<dbReference type="GO" id="GO:0006574">
    <property type="term" value="P:L-valine catabolic process"/>
    <property type="evidence" value="ECO:0007669"/>
    <property type="project" value="TreeGrafter"/>
</dbReference>
<organism evidence="6">
    <name type="scientific">Guillardia theta</name>
    <name type="common">Cryptophyte</name>
    <name type="synonym">Cryptomonas phi</name>
    <dbReference type="NCBI Taxonomy" id="55529"/>
    <lineage>
        <taxon>Eukaryota</taxon>
        <taxon>Cryptophyceae</taxon>
        <taxon>Pyrenomonadales</taxon>
        <taxon>Geminigeraceae</taxon>
        <taxon>Guillardia</taxon>
    </lineage>
</organism>
<evidence type="ECO:0000256" key="4">
    <source>
        <dbReference type="SAM" id="MobiDB-lite"/>
    </source>
</evidence>
<comment type="catalytic activity">
    <reaction evidence="1">
        <text>3-hydroxy-2-methylpropanoyl-CoA + H2O = 3-hydroxy-2-methylpropanoate + CoA + H(+)</text>
        <dbReference type="Rhea" id="RHEA:20888"/>
        <dbReference type="ChEBI" id="CHEBI:11805"/>
        <dbReference type="ChEBI" id="CHEBI:15377"/>
        <dbReference type="ChEBI" id="CHEBI:15378"/>
        <dbReference type="ChEBI" id="CHEBI:57287"/>
        <dbReference type="ChEBI" id="CHEBI:57340"/>
        <dbReference type="EC" id="3.1.2.4"/>
    </reaction>
</comment>
<evidence type="ECO:0000256" key="2">
    <source>
        <dbReference type="ARBA" id="ARBA00011915"/>
    </source>
</evidence>
<dbReference type="PANTHER" id="PTHR43176">
    <property type="entry name" value="3-HYDROXYISOBUTYRYL-COA HYDROLASE-RELATED"/>
    <property type="match status" value="1"/>
</dbReference>